<gene>
    <name evidence="1" type="ORF">THF1A12_560006</name>
</gene>
<evidence type="ECO:0000313" key="2">
    <source>
        <dbReference type="Proteomes" id="UP001295462"/>
    </source>
</evidence>
<evidence type="ECO:0000313" key="1">
    <source>
        <dbReference type="EMBL" id="CAH1602254.1"/>
    </source>
</evidence>
<dbReference type="EMBL" id="CAKMUD010000112">
    <property type="protein sequence ID" value="CAH1602254.1"/>
    <property type="molecule type" value="Genomic_DNA"/>
</dbReference>
<sequence length="41" mass="4678">MSTRSVVHILFRDLAEQDVPVVERPTQIPYPKPISICTLAR</sequence>
<name>A0AAU9QUI6_9VIBR</name>
<organism evidence="1 2">
    <name type="scientific">Vibrio jasicida</name>
    <dbReference type="NCBI Taxonomy" id="766224"/>
    <lineage>
        <taxon>Bacteria</taxon>
        <taxon>Pseudomonadati</taxon>
        <taxon>Pseudomonadota</taxon>
        <taxon>Gammaproteobacteria</taxon>
        <taxon>Vibrionales</taxon>
        <taxon>Vibrionaceae</taxon>
        <taxon>Vibrio</taxon>
    </lineage>
</organism>
<reference evidence="1" key="1">
    <citation type="submission" date="2022-01" db="EMBL/GenBank/DDBJ databases">
        <authorList>
            <person name="Lagorce A."/>
        </authorList>
    </citation>
    <scope>NUCLEOTIDE SEQUENCE</scope>
    <source>
        <strain evidence="1">Th15_F1_A12</strain>
    </source>
</reference>
<comment type="caution">
    <text evidence="1">The sequence shown here is derived from an EMBL/GenBank/DDBJ whole genome shotgun (WGS) entry which is preliminary data.</text>
</comment>
<accession>A0AAU9QUI6</accession>
<protein>
    <submittedName>
        <fullName evidence="1">Uncharacterized protein</fullName>
    </submittedName>
</protein>
<proteinExistence type="predicted"/>
<dbReference type="AlphaFoldDB" id="A0AAU9QUI6"/>
<dbReference type="Proteomes" id="UP001295462">
    <property type="component" value="Unassembled WGS sequence"/>
</dbReference>